<name>A0A1X7U260_AMPQE</name>
<protein>
    <submittedName>
        <fullName evidence="1">Uncharacterized protein</fullName>
    </submittedName>
</protein>
<reference evidence="1" key="1">
    <citation type="submission" date="2017-05" db="UniProtKB">
        <authorList>
            <consortium name="EnsemblMetazoa"/>
        </authorList>
    </citation>
    <scope>IDENTIFICATION</scope>
</reference>
<dbReference type="OrthoDB" id="5969700at2759"/>
<accession>A0A1X7U260</accession>
<dbReference type="InParanoid" id="A0A1X7U260"/>
<dbReference type="EnsemblMetazoa" id="Aqu2.1.21587_001">
    <property type="protein sequence ID" value="Aqu2.1.21587_001"/>
    <property type="gene ID" value="Aqu2.1.21587"/>
</dbReference>
<proteinExistence type="predicted"/>
<dbReference type="AlphaFoldDB" id="A0A1X7U260"/>
<sequence length="121" mass="13913">MLNSFNPIQLTSWRANVDMQYIVSRNRVVQYCTKYVTKSETRSQSLRDTFANIACSFKEGNRSLKAVQKLLINSFGERDFLAQETCHLLLQLPCTKHQEVSSTSVLMALEKSKAIHKRERG</sequence>
<evidence type="ECO:0000313" key="1">
    <source>
        <dbReference type="EnsemblMetazoa" id="Aqu2.1.21587_001"/>
    </source>
</evidence>
<organism evidence="1">
    <name type="scientific">Amphimedon queenslandica</name>
    <name type="common">Sponge</name>
    <dbReference type="NCBI Taxonomy" id="400682"/>
    <lineage>
        <taxon>Eukaryota</taxon>
        <taxon>Metazoa</taxon>
        <taxon>Porifera</taxon>
        <taxon>Demospongiae</taxon>
        <taxon>Heteroscleromorpha</taxon>
        <taxon>Haplosclerida</taxon>
        <taxon>Niphatidae</taxon>
        <taxon>Amphimedon</taxon>
    </lineage>
</organism>